<feature type="region of interest" description="Disordered" evidence="4">
    <location>
        <begin position="188"/>
        <end position="224"/>
    </location>
</feature>
<feature type="compositionally biased region" description="Polar residues" evidence="4">
    <location>
        <begin position="1434"/>
        <end position="1451"/>
    </location>
</feature>
<feature type="compositionally biased region" description="Basic and acidic residues" evidence="4">
    <location>
        <begin position="1560"/>
        <end position="1570"/>
    </location>
</feature>
<feature type="region of interest" description="Disordered" evidence="4">
    <location>
        <begin position="1062"/>
        <end position="1084"/>
    </location>
</feature>
<keyword evidence="9" id="KW-1185">Reference proteome</keyword>
<evidence type="ECO:0000256" key="1">
    <source>
        <dbReference type="ARBA" id="ARBA00022553"/>
    </source>
</evidence>
<dbReference type="InterPro" id="IPR000014">
    <property type="entry name" value="PAS"/>
</dbReference>
<dbReference type="InterPro" id="IPR005467">
    <property type="entry name" value="His_kinase_dom"/>
</dbReference>
<dbReference type="FunFam" id="3.30.450.20:FF:000099">
    <property type="entry name" value="Sensory box sensor histidine kinase"/>
    <property type="match status" value="1"/>
</dbReference>
<dbReference type="InterPro" id="IPR001789">
    <property type="entry name" value="Sig_transdc_resp-reg_receiver"/>
</dbReference>
<evidence type="ECO:0000256" key="3">
    <source>
        <dbReference type="SAM" id="Coils"/>
    </source>
</evidence>
<dbReference type="InterPro" id="IPR004358">
    <property type="entry name" value="Sig_transdc_His_kin-like_C"/>
</dbReference>
<dbReference type="Pfam" id="PF00072">
    <property type="entry name" value="Response_reg"/>
    <property type="match status" value="1"/>
</dbReference>
<dbReference type="PANTHER" id="PTHR43719">
    <property type="entry name" value="TWO-COMPONENT HISTIDINE KINASE"/>
    <property type="match status" value="1"/>
</dbReference>
<dbReference type="InterPro" id="IPR050956">
    <property type="entry name" value="2C_system_His_kinase"/>
</dbReference>
<dbReference type="SUPFAM" id="SSF55874">
    <property type="entry name" value="ATPase domain of HSP90 chaperone/DNA topoisomerase II/histidine kinase"/>
    <property type="match status" value="1"/>
</dbReference>
<name>A0A9P3HGN1_9FUNG</name>
<feature type="modified residue" description="4-aspartylphosphate" evidence="2">
    <location>
        <position position="1700"/>
    </location>
</feature>
<feature type="compositionally biased region" description="Low complexity" evidence="4">
    <location>
        <begin position="1880"/>
        <end position="1890"/>
    </location>
</feature>
<reference evidence="8" key="1">
    <citation type="submission" date="2021-11" db="EMBL/GenBank/DDBJ databases">
        <authorList>
            <person name="Herlambang A."/>
            <person name="Guo Y."/>
            <person name="Takashima Y."/>
            <person name="Nishizawa T."/>
        </authorList>
    </citation>
    <scope>NUCLEOTIDE SEQUENCE</scope>
    <source>
        <strain evidence="8">E1425</strain>
    </source>
</reference>
<dbReference type="PANTHER" id="PTHR43719:SF28">
    <property type="entry name" value="PEROXIDE STRESS-ACTIVATED HISTIDINE KINASE MAK1-RELATED"/>
    <property type="match status" value="1"/>
</dbReference>
<dbReference type="InterPro" id="IPR013655">
    <property type="entry name" value="PAS_fold_3"/>
</dbReference>
<dbReference type="Gene3D" id="3.30.450.20">
    <property type="entry name" value="PAS domain"/>
    <property type="match status" value="1"/>
</dbReference>
<feature type="compositionally biased region" description="Low complexity" evidence="4">
    <location>
        <begin position="1613"/>
        <end position="1625"/>
    </location>
</feature>
<dbReference type="InterPro" id="IPR001610">
    <property type="entry name" value="PAC"/>
</dbReference>
<dbReference type="SUPFAM" id="SSF52172">
    <property type="entry name" value="CheY-like"/>
    <property type="match status" value="1"/>
</dbReference>
<dbReference type="InterPro" id="IPR011006">
    <property type="entry name" value="CheY-like_superfamily"/>
</dbReference>
<feature type="region of interest" description="Disordered" evidence="4">
    <location>
        <begin position="1560"/>
        <end position="1632"/>
    </location>
</feature>
<dbReference type="SUPFAM" id="SSF55785">
    <property type="entry name" value="PYP-like sensor domain (PAS domain)"/>
    <property type="match status" value="1"/>
</dbReference>
<dbReference type="Pfam" id="PF02518">
    <property type="entry name" value="HATPase_c"/>
    <property type="match status" value="1"/>
</dbReference>
<dbReference type="PROSITE" id="PS50109">
    <property type="entry name" value="HIS_KIN"/>
    <property type="match status" value="1"/>
</dbReference>
<feature type="compositionally biased region" description="Low complexity" evidence="4">
    <location>
        <begin position="495"/>
        <end position="505"/>
    </location>
</feature>
<protein>
    <recommendedName>
        <fullName evidence="10">Histidine kinase</fullName>
    </recommendedName>
</protein>
<comment type="caution">
    <text evidence="8">The sequence shown here is derived from an EMBL/GenBank/DDBJ whole genome shotgun (WGS) entry which is preliminary data.</text>
</comment>
<dbReference type="Gene3D" id="1.10.287.130">
    <property type="match status" value="1"/>
</dbReference>
<dbReference type="PRINTS" id="PR00344">
    <property type="entry name" value="BCTRLSENSOR"/>
</dbReference>
<dbReference type="OrthoDB" id="60033at2759"/>
<dbReference type="InterPro" id="IPR035965">
    <property type="entry name" value="PAS-like_dom_sf"/>
</dbReference>
<dbReference type="PROSITE" id="PS50110">
    <property type="entry name" value="RESPONSE_REGULATORY"/>
    <property type="match status" value="1"/>
</dbReference>
<accession>A0A9P3HGN1</accession>
<dbReference type="SMART" id="SM00448">
    <property type="entry name" value="REC"/>
    <property type="match status" value="1"/>
</dbReference>
<feature type="domain" description="Response regulatory" evidence="6">
    <location>
        <begin position="1648"/>
        <end position="1776"/>
    </location>
</feature>
<keyword evidence="1 2" id="KW-0597">Phosphoprotein</keyword>
<evidence type="ECO:0000313" key="9">
    <source>
        <dbReference type="Proteomes" id="UP000827284"/>
    </source>
</evidence>
<feature type="coiled-coil region" evidence="3">
    <location>
        <begin position="733"/>
        <end position="760"/>
    </location>
</feature>
<reference evidence="8" key="2">
    <citation type="journal article" date="2022" name="Microbiol. Resour. Announc.">
        <title>Whole-Genome Sequence of Entomortierella parvispora E1425, a Mucoromycotan Fungus Associated with Burkholderiaceae-Related Endosymbiotic Bacteria.</title>
        <authorList>
            <person name="Herlambang A."/>
            <person name="Guo Y."/>
            <person name="Takashima Y."/>
            <person name="Narisawa K."/>
            <person name="Ohta H."/>
            <person name="Nishizawa T."/>
        </authorList>
    </citation>
    <scope>NUCLEOTIDE SEQUENCE</scope>
    <source>
        <strain evidence="8">E1425</strain>
    </source>
</reference>
<dbReference type="CDD" id="cd00082">
    <property type="entry name" value="HisKA"/>
    <property type="match status" value="1"/>
</dbReference>
<dbReference type="SUPFAM" id="SSF47384">
    <property type="entry name" value="Homodimeric domain of signal transducing histidine kinase"/>
    <property type="match status" value="1"/>
</dbReference>
<dbReference type="Gene3D" id="1.10.510.10">
    <property type="entry name" value="Transferase(Phosphotransferase) domain 1"/>
    <property type="match status" value="1"/>
</dbReference>
<dbReference type="SMART" id="SM00388">
    <property type="entry name" value="HisKA"/>
    <property type="match status" value="1"/>
</dbReference>
<dbReference type="InterPro" id="IPR003661">
    <property type="entry name" value="HisK_dim/P_dom"/>
</dbReference>
<feature type="compositionally biased region" description="Basic residues" evidence="4">
    <location>
        <begin position="149"/>
        <end position="158"/>
    </location>
</feature>
<feature type="region of interest" description="Disordered" evidence="4">
    <location>
        <begin position="1396"/>
        <end position="1525"/>
    </location>
</feature>
<dbReference type="Pfam" id="PF08447">
    <property type="entry name" value="PAS_3"/>
    <property type="match status" value="1"/>
</dbReference>
<dbReference type="InterPro" id="IPR011009">
    <property type="entry name" value="Kinase-like_dom_sf"/>
</dbReference>
<dbReference type="Gene3D" id="3.40.50.2300">
    <property type="match status" value="1"/>
</dbReference>
<feature type="domain" description="PAC" evidence="7">
    <location>
        <begin position="835"/>
        <end position="887"/>
    </location>
</feature>
<gene>
    <name evidence="8" type="ORF">EMPS_08427</name>
</gene>
<feature type="region of interest" description="Disordered" evidence="4">
    <location>
        <begin position="49"/>
        <end position="121"/>
    </location>
</feature>
<evidence type="ECO:0000259" key="7">
    <source>
        <dbReference type="PROSITE" id="PS50113"/>
    </source>
</evidence>
<organism evidence="8 9">
    <name type="scientific">Entomortierella parvispora</name>
    <dbReference type="NCBI Taxonomy" id="205924"/>
    <lineage>
        <taxon>Eukaryota</taxon>
        <taxon>Fungi</taxon>
        <taxon>Fungi incertae sedis</taxon>
        <taxon>Mucoromycota</taxon>
        <taxon>Mortierellomycotina</taxon>
        <taxon>Mortierellomycetes</taxon>
        <taxon>Mortierellales</taxon>
        <taxon>Mortierellaceae</taxon>
        <taxon>Entomortierella</taxon>
    </lineage>
</organism>
<dbReference type="SUPFAM" id="SSF56112">
    <property type="entry name" value="Protein kinase-like (PK-like)"/>
    <property type="match status" value="1"/>
</dbReference>
<feature type="region of interest" description="Disordered" evidence="4">
    <location>
        <begin position="288"/>
        <end position="334"/>
    </location>
</feature>
<evidence type="ECO:0000259" key="6">
    <source>
        <dbReference type="PROSITE" id="PS50110"/>
    </source>
</evidence>
<dbReference type="Proteomes" id="UP000827284">
    <property type="component" value="Unassembled WGS sequence"/>
</dbReference>
<dbReference type="InterPro" id="IPR036097">
    <property type="entry name" value="HisK_dim/P_sf"/>
</dbReference>
<feature type="region of interest" description="Disordered" evidence="4">
    <location>
        <begin position="1316"/>
        <end position="1341"/>
    </location>
</feature>
<dbReference type="CDD" id="cd16922">
    <property type="entry name" value="HATPase_EvgS-ArcB-TorS-like"/>
    <property type="match status" value="1"/>
</dbReference>
<feature type="compositionally biased region" description="Polar residues" evidence="4">
    <location>
        <begin position="508"/>
        <end position="523"/>
    </location>
</feature>
<dbReference type="CDD" id="cd17546">
    <property type="entry name" value="REC_hyHK_CKI1_RcsC-like"/>
    <property type="match status" value="1"/>
</dbReference>
<dbReference type="InterPro" id="IPR003594">
    <property type="entry name" value="HATPase_dom"/>
</dbReference>
<proteinExistence type="predicted"/>
<dbReference type="SMART" id="SM00387">
    <property type="entry name" value="HATPase_c"/>
    <property type="match status" value="1"/>
</dbReference>
<dbReference type="CDD" id="cd00130">
    <property type="entry name" value="PAS"/>
    <property type="match status" value="1"/>
</dbReference>
<feature type="domain" description="Histidine kinase" evidence="5">
    <location>
        <begin position="895"/>
        <end position="1166"/>
    </location>
</feature>
<feature type="region of interest" description="Disordered" evidence="4">
    <location>
        <begin position="495"/>
        <end position="541"/>
    </location>
</feature>
<dbReference type="Gene3D" id="3.30.565.10">
    <property type="entry name" value="Histidine kinase-like ATPase, C-terminal domain"/>
    <property type="match status" value="1"/>
</dbReference>
<feature type="compositionally biased region" description="Polar residues" evidence="4">
    <location>
        <begin position="1465"/>
        <end position="1474"/>
    </location>
</feature>
<dbReference type="EMBL" id="BQFW01000012">
    <property type="protein sequence ID" value="GJJ76068.1"/>
    <property type="molecule type" value="Genomic_DNA"/>
</dbReference>
<sequence length="2217" mass="235014">MQQQQTHNFDMAKFLDFSIEASVLLETLHQNGLIHGQLCPTSFQWEDSSSLKTVTPPTSTSSSTSSTSDTLASSPSISRTDDRPKHFQTHPSRRDNHTSPSQLTLDRGALAKTTNASKRKQRRYSLVLDCTHLGLGDKTAEPTDSPARKGLRDHHAHHTQTSCTSSAATASSALSSSHITATANAVASSSSSPSSTANNNGNNSTTAAPSIHPLAPSSPNAFTLDTHTHTNANYSTPYCTAGSLADPTLFSPSDANLQPYSTTTSHGSTVIHDAIAARVARIKRSLLPSSSSSSSSSPAGAQSPLSTPPSSSSSSASAPTLASTVSSSPGGQGSSQPLVLKKHFLLHVPQELHSPPGCVLPVQIDIYALGVMFYYLLTSHTTLQPEDLAAAPPSMNEKLNSMATGNGSTAVRGAHLPTTPARLASIIQRMVAKSSKDRFLSMIQVRKELTLIRDQEQDALKRDIELHAHTRTSSENGMPISSAAKPPLSLPALSSSYTSVSSMPRPTSPTNSTVSIQSTSSQDPDAGSRRSASISHPHEGLSPEDRAFVLESVLSLSHITNLQEMLPAISQALDNVLVVHPPEEMAIILWQKDDHLPNGGTWAIIEDKYQPGTTQSALSWTDLSERRDHMPVLVRKALDTKEHIFSTAVGSRSQLPTIACVPIILAAPTSSLTSGKRTCTSGSSSAPSSTSTLVGALYLHHLHPRFYFSKRDQDMLILFCQKLASSLLQCEKIAGLEKQLSLATQRNRFLEDTIARIQKNEHEVFSWMEALPCFVWAAERDDVASRQYLSRSWFDFTGLPGDTRTSDRWISAMHPDDVASFQKEVSQSYKTGVYKDCEFRLMRYDGVYRWHLSRAIPVLNHSGAILKWIGVTIDIDDLYLAQKAELHKKSNFLANMSHELRTPFSGFHGMLTLLGYSSLDEEQKECVETAKDSCEKLLMIIDDLLDFSKLEADKVTLEASPFDLEEVFEEVEEIVKPLAFKKSLEVAFCKNSDVPDILIGDCNRLKQILLNLVGNAIKFTHSGHVLVECKVLDRDTDLISTPSAGMFDDDDDKFYFRHEKNGGGQCQSEIRPPNSGRFSSPEPLSESSIKLMISVTDTGIGISPEEQAMLFSPFSQVDGSATRSYGGSGLGLSICLQLVRLMKGRIGLNSDRDKGSKFWFVIQCEKSNLPEATVGSFSETEVGDSTKEIKRITRTLGTPRILIASTSETTIKSLQSYLVDCNTEVANLPSTAVSRLEESVANGFRFDFVCWDFPKYDPQHETLLELKARPELNNVHFVLLYTPATDIIKRAQSLQHPPSTSSLAVKRRPMLSQSISLRVENSGSSPSGPSVGGTLMGSEVPGLSPEKLNSLRITCISKPIRRLKLLRAFVEILDDSAKKCSVATNVAGAAAGTAAGTSAAGATPSVAPSSPTASNATALGSPISSPTNSITSSATLSPTSMTRSPSLSMLSSLEGALGKEVASNPGASSSTESVPSRPDLQKEDSGSQFLSRSLEQATISQTQQGGATESSGKAASGKGEGAGAGTGEVVTVLEREIAQPVAISLSKSTSSLLAAADVETGDKDPKENGHLELTPTASPQPALTPPVSFLRKSKSPSLANMANGGSGTGGRLKSNSPKPSKTSSKLVTDEASEISLSREEAARITGMRILLAEDNEIAQKVLSKQLAMFGLVISCANDGVDALALFKSHPRGYFTLGFFDHHMPNCDGVQATQQIRALEKEHAAEVKGPVPRLPVVAVSADIQETARKACLNSGMERYVTKPLMQRDLVEMVRHYCVIGDAVASTHAYVPPPEGTMVTKGLDPSDAIMVTSTVEAMVSAGHVSAPIGSNANGSLTPMKAATLVPKRDVELSPAALRGLALIRGGSLQEESSKAGGGVIKSSSTTTTTSTTASLTASTTNLTLPSMPTCASAFATTGCATTSTSTPANTTASTGQHLVSAPVILGKSNSSSSLAASYHNGSVNSLPGPGPGPMVLTSVPLTMASYSSGTITSSASVPAFLNGCSTTASTPPSLSPDGHAAHGSQSPIAAAMAAGAAAAVAAASAAVNTMSSALAEHIHPPSIYAAHHHQQQLLFQQQQKQQQHIYQQQLQQQLVQQQQLAMQGQGQGPVEHVYHPAQQVFVPFLHPCEPSPMDPMFPSKSSTGMASPLSTEEPLRANCKASEAGPTTATVAAAAVAGGAPLTTTASFSSNSSLLTNSAASTAAAAIAGAAPVQLNSWL</sequence>
<feature type="compositionally biased region" description="Low complexity" evidence="4">
    <location>
        <begin position="49"/>
        <end position="78"/>
    </location>
</feature>
<dbReference type="GO" id="GO:0000155">
    <property type="term" value="F:phosphorelay sensor kinase activity"/>
    <property type="evidence" value="ECO:0007669"/>
    <property type="project" value="InterPro"/>
</dbReference>
<evidence type="ECO:0008006" key="10">
    <source>
        <dbReference type="Google" id="ProtNLM"/>
    </source>
</evidence>
<evidence type="ECO:0000256" key="4">
    <source>
        <dbReference type="SAM" id="MobiDB-lite"/>
    </source>
</evidence>
<dbReference type="PROSITE" id="PS50113">
    <property type="entry name" value="PAC"/>
    <property type="match status" value="1"/>
</dbReference>
<dbReference type="InterPro" id="IPR036890">
    <property type="entry name" value="HATPase_C_sf"/>
</dbReference>
<dbReference type="InterPro" id="IPR000700">
    <property type="entry name" value="PAS-assoc_C"/>
</dbReference>
<evidence type="ECO:0000259" key="5">
    <source>
        <dbReference type="PROSITE" id="PS50109"/>
    </source>
</evidence>
<feature type="compositionally biased region" description="Low complexity" evidence="4">
    <location>
        <begin position="188"/>
        <end position="210"/>
    </location>
</feature>
<feature type="compositionally biased region" description="Polar residues" evidence="4">
    <location>
        <begin position="1486"/>
        <end position="1504"/>
    </location>
</feature>
<dbReference type="SMART" id="SM00086">
    <property type="entry name" value="PAC"/>
    <property type="match status" value="1"/>
</dbReference>
<feature type="compositionally biased region" description="Low complexity" evidence="4">
    <location>
        <begin position="1396"/>
        <end position="1433"/>
    </location>
</feature>
<feature type="compositionally biased region" description="Low complexity" evidence="4">
    <location>
        <begin position="1505"/>
        <end position="1517"/>
    </location>
</feature>
<feature type="region of interest" description="Disordered" evidence="4">
    <location>
        <begin position="1869"/>
        <end position="1890"/>
    </location>
</feature>
<dbReference type="Pfam" id="PF00512">
    <property type="entry name" value="HisKA"/>
    <property type="match status" value="1"/>
</dbReference>
<feature type="region of interest" description="Disordered" evidence="4">
    <location>
        <begin position="135"/>
        <end position="165"/>
    </location>
</feature>
<evidence type="ECO:0000313" key="8">
    <source>
        <dbReference type="EMBL" id="GJJ76068.1"/>
    </source>
</evidence>
<evidence type="ECO:0000256" key="2">
    <source>
        <dbReference type="PROSITE-ProRule" id="PRU00169"/>
    </source>
</evidence>
<keyword evidence="3" id="KW-0175">Coiled coil</keyword>